<organism evidence="1 2">
    <name type="scientific">Mariniflexile aquimaris</name>
    <dbReference type="NCBI Taxonomy" id="881009"/>
    <lineage>
        <taxon>Bacteria</taxon>
        <taxon>Pseudomonadati</taxon>
        <taxon>Bacteroidota</taxon>
        <taxon>Flavobacteriia</taxon>
        <taxon>Flavobacteriales</taxon>
        <taxon>Flavobacteriaceae</taxon>
        <taxon>Mariniflexile</taxon>
    </lineage>
</organism>
<evidence type="ECO:0000313" key="1">
    <source>
        <dbReference type="EMBL" id="MFD0837137.1"/>
    </source>
</evidence>
<comment type="caution">
    <text evidence="1">The sequence shown here is derived from an EMBL/GenBank/DDBJ whole genome shotgun (WGS) entry which is preliminary data.</text>
</comment>
<gene>
    <name evidence="1" type="ORF">ACFQ0I_15265</name>
</gene>
<reference evidence="2" key="1">
    <citation type="journal article" date="2019" name="Int. J. Syst. Evol. Microbiol.">
        <title>The Global Catalogue of Microorganisms (GCM) 10K type strain sequencing project: providing services to taxonomists for standard genome sequencing and annotation.</title>
        <authorList>
            <consortium name="The Broad Institute Genomics Platform"/>
            <consortium name="The Broad Institute Genome Sequencing Center for Infectious Disease"/>
            <person name="Wu L."/>
            <person name="Ma J."/>
        </authorList>
    </citation>
    <scope>NUCLEOTIDE SEQUENCE [LARGE SCALE GENOMIC DNA]</scope>
    <source>
        <strain evidence="2">CCUG 60529</strain>
    </source>
</reference>
<sequence length="63" mass="7661">MSINDIIKNRQKKLDERYKELMEQAYNFRQTDSEISDLSEFKAMRLLNKLNTLKYFSRNQPKS</sequence>
<proteinExistence type="predicted"/>
<dbReference type="Proteomes" id="UP001597011">
    <property type="component" value="Unassembled WGS sequence"/>
</dbReference>
<keyword evidence="2" id="KW-1185">Reference proteome</keyword>
<dbReference type="NCBIfam" id="NF033487">
    <property type="entry name" value="Lacal_2735_fam"/>
    <property type="match status" value="1"/>
</dbReference>
<name>A0ABW3BWP7_9FLAO</name>
<accession>A0ABW3BWP7</accession>
<protein>
    <submittedName>
        <fullName evidence="1">Lacal_2735 family protein</fullName>
    </submittedName>
</protein>
<evidence type="ECO:0000313" key="2">
    <source>
        <dbReference type="Proteomes" id="UP001597011"/>
    </source>
</evidence>
<dbReference type="EMBL" id="JBHTIB010000015">
    <property type="protein sequence ID" value="MFD0837137.1"/>
    <property type="molecule type" value="Genomic_DNA"/>
</dbReference>
<dbReference type="RefSeq" id="WP_379943739.1">
    <property type="nucleotide sequence ID" value="NZ_JBHTIB010000015.1"/>
</dbReference>
<dbReference type="InterPro" id="IPR045493">
    <property type="entry name" value="DUF6435"/>
</dbReference>